<protein>
    <submittedName>
        <fullName evidence="2">Uncharacterized protein</fullName>
    </submittedName>
</protein>
<name>A0ABV3DWM1_9ACTN</name>
<feature type="transmembrane region" description="Helical" evidence="1">
    <location>
        <begin position="46"/>
        <end position="65"/>
    </location>
</feature>
<proteinExistence type="predicted"/>
<evidence type="ECO:0000313" key="2">
    <source>
        <dbReference type="EMBL" id="MEU8140150.1"/>
    </source>
</evidence>
<keyword evidence="3" id="KW-1185">Reference proteome</keyword>
<dbReference type="RefSeq" id="WP_358365014.1">
    <property type="nucleotide sequence ID" value="NZ_JBEZFP010000251.1"/>
</dbReference>
<sequence length="73" mass="7277">MTSSTPPGQSDRERPPHDPVDVRTLALLFAIVVAGAVVVVAYKDPALGGAIAVGITVLVAVLVILRSGTGGGS</sequence>
<dbReference type="Proteomes" id="UP001551482">
    <property type="component" value="Unassembled WGS sequence"/>
</dbReference>
<feature type="transmembrane region" description="Helical" evidence="1">
    <location>
        <begin position="20"/>
        <end position="40"/>
    </location>
</feature>
<reference evidence="2 3" key="1">
    <citation type="submission" date="2024-06" db="EMBL/GenBank/DDBJ databases">
        <title>The Natural Products Discovery Center: Release of the First 8490 Sequenced Strains for Exploring Actinobacteria Biosynthetic Diversity.</title>
        <authorList>
            <person name="Kalkreuter E."/>
            <person name="Kautsar S.A."/>
            <person name="Yang D."/>
            <person name="Bader C.D."/>
            <person name="Teijaro C.N."/>
            <person name="Fluegel L."/>
            <person name="Davis C.M."/>
            <person name="Simpson J.R."/>
            <person name="Lauterbach L."/>
            <person name="Steele A.D."/>
            <person name="Gui C."/>
            <person name="Meng S."/>
            <person name="Li G."/>
            <person name="Viehrig K."/>
            <person name="Ye F."/>
            <person name="Su P."/>
            <person name="Kiefer A.F."/>
            <person name="Nichols A."/>
            <person name="Cepeda A.J."/>
            <person name="Yan W."/>
            <person name="Fan B."/>
            <person name="Jiang Y."/>
            <person name="Adhikari A."/>
            <person name="Zheng C.-J."/>
            <person name="Schuster L."/>
            <person name="Cowan T.M."/>
            <person name="Smanski M.J."/>
            <person name="Chevrette M.G."/>
            <person name="De Carvalho L.P.S."/>
            <person name="Shen B."/>
        </authorList>
    </citation>
    <scope>NUCLEOTIDE SEQUENCE [LARGE SCALE GENOMIC DNA]</scope>
    <source>
        <strain evidence="2 3">NPDC048946</strain>
    </source>
</reference>
<organism evidence="2 3">
    <name type="scientific">Streptodolium elevatio</name>
    <dbReference type="NCBI Taxonomy" id="3157996"/>
    <lineage>
        <taxon>Bacteria</taxon>
        <taxon>Bacillati</taxon>
        <taxon>Actinomycetota</taxon>
        <taxon>Actinomycetes</taxon>
        <taxon>Kitasatosporales</taxon>
        <taxon>Streptomycetaceae</taxon>
        <taxon>Streptodolium</taxon>
    </lineage>
</organism>
<comment type="caution">
    <text evidence="2">The sequence shown here is derived from an EMBL/GenBank/DDBJ whole genome shotgun (WGS) entry which is preliminary data.</text>
</comment>
<keyword evidence="1" id="KW-0472">Membrane</keyword>
<dbReference type="EMBL" id="JBEZFP010000251">
    <property type="protein sequence ID" value="MEU8140150.1"/>
    <property type="molecule type" value="Genomic_DNA"/>
</dbReference>
<keyword evidence="1" id="KW-1133">Transmembrane helix</keyword>
<accession>A0ABV3DWM1</accession>
<keyword evidence="1" id="KW-0812">Transmembrane</keyword>
<evidence type="ECO:0000313" key="3">
    <source>
        <dbReference type="Proteomes" id="UP001551482"/>
    </source>
</evidence>
<gene>
    <name evidence="2" type="ORF">AB0C36_42535</name>
</gene>
<evidence type="ECO:0000256" key="1">
    <source>
        <dbReference type="SAM" id="Phobius"/>
    </source>
</evidence>